<dbReference type="Gene3D" id="2.40.170.20">
    <property type="entry name" value="TonB-dependent receptor, beta-barrel domain"/>
    <property type="match status" value="1"/>
</dbReference>
<evidence type="ECO:0000256" key="4">
    <source>
        <dbReference type="ARBA" id="ARBA00022452"/>
    </source>
</evidence>
<evidence type="ECO:0000256" key="2">
    <source>
        <dbReference type="ARBA" id="ARBA00009810"/>
    </source>
</evidence>
<keyword evidence="6 14" id="KW-0812">Transmembrane</keyword>
<dbReference type="InterPro" id="IPR039426">
    <property type="entry name" value="TonB-dep_rcpt-like"/>
</dbReference>
<dbReference type="NCBIfam" id="TIGR01783">
    <property type="entry name" value="TonB-siderophor"/>
    <property type="match status" value="1"/>
</dbReference>
<dbReference type="EMBL" id="QYAZ01000001">
    <property type="protein sequence ID" value="KAB8123657.1"/>
    <property type="molecule type" value="Genomic_DNA"/>
</dbReference>
<proteinExistence type="inferred from homology"/>
<dbReference type="InterPro" id="IPR036942">
    <property type="entry name" value="Beta-barrel_TonB_sf"/>
</dbReference>
<keyword evidence="8" id="KW-0408">Iron</keyword>
<keyword evidence="4 14" id="KW-1134">Transmembrane beta strand</keyword>
<comment type="similarity">
    <text evidence="2 14 15">Belongs to the TonB-dependent receptor family.</text>
</comment>
<evidence type="ECO:0000256" key="6">
    <source>
        <dbReference type="ARBA" id="ARBA00022692"/>
    </source>
</evidence>
<dbReference type="Gene3D" id="3.55.50.30">
    <property type="match status" value="1"/>
</dbReference>
<dbReference type="InterPro" id="IPR011662">
    <property type="entry name" value="Secretin/TonB_short_N"/>
</dbReference>
<name>A0ABQ6VUB6_9PROT</name>
<dbReference type="Proteomes" id="UP000427842">
    <property type="component" value="Unassembled WGS sequence"/>
</dbReference>
<dbReference type="PANTHER" id="PTHR32552:SF68">
    <property type="entry name" value="FERRICHROME OUTER MEMBRANE TRANSPORTER_PHAGE RECEPTOR"/>
    <property type="match status" value="1"/>
</dbReference>
<evidence type="ECO:0000256" key="12">
    <source>
        <dbReference type="ARBA" id="ARBA00023170"/>
    </source>
</evidence>
<dbReference type="RefSeq" id="WP_153468844.1">
    <property type="nucleotide sequence ID" value="NZ_QYAZ01000001.1"/>
</dbReference>
<dbReference type="Pfam" id="PF00593">
    <property type="entry name" value="TonB_dep_Rec_b-barrel"/>
    <property type="match status" value="1"/>
</dbReference>
<keyword evidence="10 15" id="KW-0798">TonB box</keyword>
<dbReference type="CDD" id="cd01347">
    <property type="entry name" value="ligand_gated_channel"/>
    <property type="match status" value="1"/>
</dbReference>
<reference evidence="17 18" key="1">
    <citation type="submission" date="2018-09" db="EMBL/GenBank/DDBJ databases">
        <title>Genome sequence and characterization of the bcs clusters for the production of nanocellulose from the low pH resistant strain Komagataeibacter medellinensis ID13488.</title>
        <authorList>
            <person name="Hernandez-Arriaga A.M."/>
            <person name="Del Cerro C."/>
            <person name="Urbina L."/>
            <person name="Eceiza A."/>
            <person name="Retegi A."/>
            <person name="Prieto M.A."/>
        </authorList>
    </citation>
    <scope>NUCLEOTIDE SEQUENCE [LARGE SCALE GENOMIC DNA]</scope>
    <source>
        <strain evidence="17 18">ID13488</strain>
    </source>
</reference>
<dbReference type="InterPro" id="IPR012910">
    <property type="entry name" value="Plug_dom"/>
</dbReference>
<keyword evidence="5" id="KW-0410">Iron transport</keyword>
<keyword evidence="9" id="KW-0406">Ion transport</keyword>
<dbReference type="Gene3D" id="2.170.130.10">
    <property type="entry name" value="TonB-dependent receptor, plug domain"/>
    <property type="match status" value="1"/>
</dbReference>
<dbReference type="SUPFAM" id="SSF56935">
    <property type="entry name" value="Porins"/>
    <property type="match status" value="1"/>
</dbReference>
<evidence type="ECO:0000256" key="13">
    <source>
        <dbReference type="ARBA" id="ARBA00023237"/>
    </source>
</evidence>
<dbReference type="InterPro" id="IPR000531">
    <property type="entry name" value="Beta-barrel_TonB"/>
</dbReference>
<evidence type="ECO:0000259" key="16">
    <source>
        <dbReference type="SMART" id="SM00965"/>
    </source>
</evidence>
<dbReference type="Pfam" id="PF07660">
    <property type="entry name" value="STN"/>
    <property type="match status" value="1"/>
</dbReference>
<evidence type="ECO:0000313" key="18">
    <source>
        <dbReference type="Proteomes" id="UP000427842"/>
    </source>
</evidence>
<protein>
    <submittedName>
        <fullName evidence="17">TonB-dependent siderophore receptor</fullName>
    </submittedName>
</protein>
<keyword evidence="18" id="KW-1185">Reference proteome</keyword>
<keyword evidence="3 14" id="KW-0813">Transport</keyword>
<evidence type="ECO:0000256" key="3">
    <source>
        <dbReference type="ARBA" id="ARBA00022448"/>
    </source>
</evidence>
<comment type="caution">
    <text evidence="17">The sequence shown here is derived from an EMBL/GenBank/DDBJ whole genome shotgun (WGS) entry which is preliminary data.</text>
</comment>
<evidence type="ECO:0000256" key="5">
    <source>
        <dbReference type="ARBA" id="ARBA00022496"/>
    </source>
</evidence>
<evidence type="ECO:0000256" key="1">
    <source>
        <dbReference type="ARBA" id="ARBA00004571"/>
    </source>
</evidence>
<dbReference type="PANTHER" id="PTHR32552">
    <property type="entry name" value="FERRICHROME IRON RECEPTOR-RELATED"/>
    <property type="match status" value="1"/>
</dbReference>
<sequence>METKKKTLASFASLLRTVAACSGARAPVSPFSLLHAPGRPARAALFLTSTALIAFALSEPAHAQSATAAAAATQATRIYNITAQPLGSALLSFGRQSGLQLTAPGELLRGVKTSGVHGQLTSGQALGQLLAGTGLSYAPSGSGTVVLTKAAANITLGPVRVGGSLNAHEASIGPGVGYVATYTDAGTKTDTPITQIPNSVYVITKQQILDQQAQTVAEVLRYMPGVYAEKLGTASIGSADGGNANGTGSIMMRGFASTQYVDGLMSWSSAAGETAFVERVEALNGPASVLYGQVGPGGLIATQLKQPGETPIRNVSVGFGNWGRYEATFDVGDKITKSGNLKYRIAGIGVTQGSQTDYLHYKRVGVLPSIKWDIDEKTSLTLIGQYLYAPAEAQGNGYPGVGTLVRGKYGYLPRSRFLGDPSLNENGQKTASFEYQFQHKFNRFLEFQQTFRYEDSSTNINQTYLFGSLRSDQTIKRRAWRQDSSNATVALDSRVVGHLNTGSVQQTLVAGMDFRRINIAQNIAYDMNGAGYVNIWDPAYYLVYPDYSLNSPDNIEWDNMRQTQYQSGVYFQDQIKWGRLSVLLGGRQDWYSYKGITTTADNFETAGHGVITEPYVDGRHKSSRSKFTWRAGLTYTFDFGLTPYFSYATSFIPQTGSYQYDGQAAKPLTGNQFEVGLKYLVPNTNILLTAAAYDIKENHYQITDTQHPGYMADAGTVSSKGVELSAHANVTKDIRLTASYSFNETRVTKSSNTVWLTDMYGNAIGPNDGAISEQGKYVAGLPRQMVNMFVDYTLPRKIFYGLGVNFGIRYIGSTYADNANSYKVPSYLLFDVGAHYDFENASPILKGLKAQLAISNLANTRYVTSCSSGDGGGSCYYGQAQRIYGNFSYSW</sequence>
<dbReference type="Pfam" id="PF07715">
    <property type="entry name" value="Plug"/>
    <property type="match status" value="1"/>
</dbReference>
<evidence type="ECO:0000313" key="17">
    <source>
        <dbReference type="EMBL" id="KAB8123657.1"/>
    </source>
</evidence>
<evidence type="ECO:0000256" key="14">
    <source>
        <dbReference type="PROSITE-ProRule" id="PRU01360"/>
    </source>
</evidence>
<evidence type="ECO:0000256" key="8">
    <source>
        <dbReference type="ARBA" id="ARBA00023004"/>
    </source>
</evidence>
<keyword evidence="12 17" id="KW-0675">Receptor</keyword>
<dbReference type="InterPro" id="IPR037066">
    <property type="entry name" value="Plug_dom_sf"/>
</dbReference>
<keyword evidence="11 14" id="KW-0472">Membrane</keyword>
<accession>A0ABQ6VUB6</accession>
<feature type="domain" description="Secretin/TonB short N-terminal" evidence="16">
    <location>
        <begin position="99"/>
        <end position="150"/>
    </location>
</feature>
<evidence type="ECO:0000256" key="15">
    <source>
        <dbReference type="RuleBase" id="RU003357"/>
    </source>
</evidence>
<evidence type="ECO:0000256" key="10">
    <source>
        <dbReference type="ARBA" id="ARBA00023077"/>
    </source>
</evidence>
<dbReference type="SMART" id="SM00965">
    <property type="entry name" value="STN"/>
    <property type="match status" value="1"/>
</dbReference>
<comment type="subcellular location">
    <subcellularLocation>
        <location evidence="1 14">Cell outer membrane</location>
        <topology evidence="1 14">Multi-pass membrane protein</topology>
    </subcellularLocation>
</comment>
<evidence type="ECO:0000256" key="11">
    <source>
        <dbReference type="ARBA" id="ARBA00023136"/>
    </source>
</evidence>
<keyword evidence="13 14" id="KW-0998">Cell outer membrane</keyword>
<dbReference type="InterPro" id="IPR010105">
    <property type="entry name" value="TonB_sidphr_rcpt"/>
</dbReference>
<organism evidence="17 18">
    <name type="scientific">Komagataeibacter medellinensis</name>
    <dbReference type="NCBI Taxonomy" id="1177712"/>
    <lineage>
        <taxon>Bacteria</taxon>
        <taxon>Pseudomonadati</taxon>
        <taxon>Pseudomonadota</taxon>
        <taxon>Alphaproteobacteria</taxon>
        <taxon>Acetobacterales</taxon>
        <taxon>Acetobacteraceae</taxon>
        <taxon>Komagataeibacter</taxon>
    </lineage>
</organism>
<evidence type="ECO:0000256" key="9">
    <source>
        <dbReference type="ARBA" id="ARBA00023065"/>
    </source>
</evidence>
<keyword evidence="7" id="KW-0732">Signal</keyword>
<evidence type="ECO:0000256" key="7">
    <source>
        <dbReference type="ARBA" id="ARBA00022729"/>
    </source>
</evidence>
<gene>
    <name evidence="17" type="ORF">D3W54_04925</name>
</gene>
<dbReference type="PROSITE" id="PS52016">
    <property type="entry name" value="TONB_DEPENDENT_REC_3"/>
    <property type="match status" value="1"/>
</dbReference>